<evidence type="ECO:0000313" key="3">
    <source>
        <dbReference type="Proteomes" id="UP001597451"/>
    </source>
</evidence>
<dbReference type="EMBL" id="JBHUMX010000041">
    <property type="protein sequence ID" value="MFD2629991.1"/>
    <property type="molecule type" value="Genomic_DNA"/>
</dbReference>
<feature type="transmembrane region" description="Helical" evidence="1">
    <location>
        <begin position="44"/>
        <end position="62"/>
    </location>
</feature>
<proteinExistence type="predicted"/>
<feature type="transmembrane region" description="Helical" evidence="1">
    <location>
        <begin position="167"/>
        <end position="187"/>
    </location>
</feature>
<dbReference type="RefSeq" id="WP_379562794.1">
    <property type="nucleotide sequence ID" value="NZ_CP085256.1"/>
</dbReference>
<feature type="transmembrane region" description="Helical" evidence="1">
    <location>
        <begin position="234"/>
        <end position="254"/>
    </location>
</feature>
<keyword evidence="1" id="KW-0472">Membrane</keyword>
<feature type="transmembrane region" description="Helical" evidence="1">
    <location>
        <begin position="266"/>
        <end position="286"/>
    </location>
</feature>
<keyword evidence="3" id="KW-1185">Reference proteome</keyword>
<keyword evidence="1" id="KW-0812">Transmembrane</keyword>
<feature type="transmembrane region" description="Helical" evidence="1">
    <location>
        <begin position="137"/>
        <end position="161"/>
    </location>
</feature>
<feature type="transmembrane region" description="Helical" evidence="1">
    <location>
        <begin position="306"/>
        <end position="327"/>
    </location>
</feature>
<keyword evidence="1" id="KW-1133">Transmembrane helix</keyword>
<evidence type="ECO:0000256" key="1">
    <source>
        <dbReference type="SAM" id="Phobius"/>
    </source>
</evidence>
<accession>A0ABW5Q374</accession>
<evidence type="ECO:0000313" key="2">
    <source>
        <dbReference type="EMBL" id="MFD2629991.1"/>
    </source>
</evidence>
<evidence type="ECO:0008006" key="4">
    <source>
        <dbReference type="Google" id="ProtNLM"/>
    </source>
</evidence>
<organism evidence="2 3">
    <name type="scientific">Oceanobacillus kapialis</name>
    <dbReference type="NCBI Taxonomy" id="481353"/>
    <lineage>
        <taxon>Bacteria</taxon>
        <taxon>Bacillati</taxon>
        <taxon>Bacillota</taxon>
        <taxon>Bacilli</taxon>
        <taxon>Bacillales</taxon>
        <taxon>Bacillaceae</taxon>
        <taxon>Oceanobacillus</taxon>
    </lineage>
</organism>
<sequence>MFFKGKLHVINPATATFVMAIGIFLFSAVDAFSVQEIFSNTLTIAYLVCGIGIYALLILQIFRRGFLLPFLKNPVNSFVTGSWIAGIATLCDVALKYFPLFGTLVQIVILLTSILWGGFVILYLYQFRQLYKNYQTYTIHGVILLSTVATQSIVIAWLQVFPLVPKHVIVGMIGLGVSFYILGGILIGLRYGRAPWSLVDDWANTNCIIHGALSISGLALVFSASLSLSFLSGFWLFVFTLLLFIEGIEVVRAIKRISRYGWKKGVFIYDISQWSRNFTFGMFYALTVELHNELPEYSILYNFQEVFLPVWAWVVLGLLLLEIGLWLGTTFQEKKGIGETTM</sequence>
<dbReference type="InterPro" id="IPR038665">
    <property type="entry name" value="Voltage-dep_anion_channel_sf"/>
</dbReference>
<feature type="transmembrane region" description="Helical" evidence="1">
    <location>
        <begin position="208"/>
        <end position="228"/>
    </location>
</feature>
<feature type="transmembrane region" description="Helical" evidence="1">
    <location>
        <begin position="104"/>
        <end position="125"/>
    </location>
</feature>
<comment type="caution">
    <text evidence="2">The sequence shown here is derived from an EMBL/GenBank/DDBJ whole genome shotgun (WGS) entry which is preliminary data.</text>
</comment>
<name>A0ABW5Q374_9BACI</name>
<feature type="transmembrane region" description="Helical" evidence="1">
    <location>
        <begin position="12"/>
        <end position="32"/>
    </location>
</feature>
<dbReference type="Proteomes" id="UP001597451">
    <property type="component" value="Unassembled WGS sequence"/>
</dbReference>
<feature type="transmembrane region" description="Helical" evidence="1">
    <location>
        <begin position="74"/>
        <end position="98"/>
    </location>
</feature>
<reference evidence="3" key="1">
    <citation type="journal article" date="2019" name="Int. J. Syst. Evol. Microbiol.">
        <title>The Global Catalogue of Microorganisms (GCM) 10K type strain sequencing project: providing services to taxonomists for standard genome sequencing and annotation.</title>
        <authorList>
            <consortium name="The Broad Institute Genomics Platform"/>
            <consortium name="The Broad Institute Genome Sequencing Center for Infectious Disease"/>
            <person name="Wu L."/>
            <person name="Ma J."/>
        </authorList>
    </citation>
    <scope>NUCLEOTIDE SEQUENCE [LARGE SCALE GENOMIC DNA]</scope>
    <source>
        <strain evidence="3">TISTR 1858</strain>
    </source>
</reference>
<protein>
    <recommendedName>
        <fullName evidence="4">Voltage-dependent anion channel</fullName>
    </recommendedName>
</protein>
<dbReference type="Gene3D" id="1.50.10.150">
    <property type="entry name" value="Voltage-dependent anion channel"/>
    <property type="match status" value="1"/>
</dbReference>
<gene>
    <name evidence="2" type="ORF">ACFSUN_14480</name>
</gene>